<dbReference type="EC" id="2.7.1.17" evidence="8 10"/>
<dbReference type="GO" id="GO:0005524">
    <property type="term" value="F:ATP binding"/>
    <property type="evidence" value="ECO:0007669"/>
    <property type="project" value="UniProtKB-UniRule"/>
</dbReference>
<dbReference type="Pfam" id="PF02782">
    <property type="entry name" value="FGGY_C"/>
    <property type="match status" value="1"/>
</dbReference>
<dbReference type="InterPro" id="IPR018484">
    <property type="entry name" value="FGGY_N"/>
</dbReference>
<evidence type="ECO:0000256" key="4">
    <source>
        <dbReference type="ARBA" id="ARBA00022741"/>
    </source>
</evidence>
<sequence>MQYTLGLDIGTSAVKALLMDQNGEIVAENSEGYPLTTPQSGWAEQNPEDWWQASQKVIKDLIAENEIDSSKIEALSFSGQMHSSVFLDENMEVIRPAILWSDTRTSAECEEIYERVGGIKELANLVSNPALEGFTAPKILWLRNNEPENFEKLEKVLLPKDYIRYKLSGELGMDLSDAAGTLLCDVKAEDWSADVMEKLDLKPSIMPPVLKSVDIVGPVTAEAAEKTGLATSTKIVAGGADNACGSVGSGIIKSGRVMASLGSSGVVVAQTDQAEADPEGRIHLFNHAVPGSYYMMGVVLSAGMSFKWLKEEMFNDELDFETLNKEAAAVPAGSEGLTFLPYLYGERTPHADADARGVFFGISGKHKRGHFIRSVMEGVSFALRDSLELIKARGVEVNEIRLIGGGAKSELWQQITADIFGETISLLNIEQGPAFGAAIIAGVGAGVFSDFESIVEELVDVVKTVDPIAENVEKYNKNYEIYQNLYGDLKERFKDLK</sequence>
<evidence type="ECO:0000313" key="14">
    <source>
        <dbReference type="Proteomes" id="UP000244089"/>
    </source>
</evidence>
<dbReference type="Proteomes" id="UP000244089">
    <property type="component" value="Unassembled WGS sequence"/>
</dbReference>
<dbReference type="EMBL" id="QAXS01000025">
    <property type="protein sequence ID" value="PTV96769.1"/>
    <property type="molecule type" value="Genomic_DNA"/>
</dbReference>
<dbReference type="InterPro" id="IPR018485">
    <property type="entry name" value="FGGY_C"/>
</dbReference>
<feature type="site" description="Important for activity" evidence="8">
    <location>
        <position position="8"/>
    </location>
</feature>
<dbReference type="GO" id="GO:0004856">
    <property type="term" value="F:D-xylulokinase activity"/>
    <property type="evidence" value="ECO:0007669"/>
    <property type="project" value="UniProtKB-UniRule"/>
</dbReference>
<comment type="caution">
    <text evidence="13">The sequence shown here is derived from an EMBL/GenBank/DDBJ whole genome shotgun (WGS) entry which is preliminary data.</text>
</comment>
<dbReference type="RefSeq" id="WP_108141295.1">
    <property type="nucleotide sequence ID" value="NZ_QAXS01000025.1"/>
</dbReference>
<evidence type="ECO:0000259" key="12">
    <source>
        <dbReference type="Pfam" id="PF02782"/>
    </source>
</evidence>
<feature type="domain" description="Carbohydrate kinase FGGY N-terminal" evidence="11">
    <location>
        <begin position="3"/>
        <end position="248"/>
    </location>
</feature>
<evidence type="ECO:0000256" key="2">
    <source>
        <dbReference type="ARBA" id="ARBA00022629"/>
    </source>
</evidence>
<evidence type="ECO:0000256" key="9">
    <source>
        <dbReference type="RuleBase" id="RU003733"/>
    </source>
</evidence>
<dbReference type="InterPro" id="IPR043129">
    <property type="entry name" value="ATPase_NBD"/>
</dbReference>
<dbReference type="InterPro" id="IPR006000">
    <property type="entry name" value="Xylulokinase"/>
</dbReference>
<reference evidence="13 14" key="1">
    <citation type="submission" date="2018-04" db="EMBL/GenBank/DDBJ databases">
        <title>Subsurface microbial communities from deep shales in Ohio and West Virginia, USA.</title>
        <authorList>
            <person name="Wrighton K."/>
        </authorList>
    </citation>
    <scope>NUCLEOTIDE SEQUENCE [LARGE SCALE GENOMIC DNA]</scope>
    <source>
        <strain evidence="13 14">WC1</strain>
    </source>
</reference>
<evidence type="ECO:0000256" key="3">
    <source>
        <dbReference type="ARBA" id="ARBA00022679"/>
    </source>
</evidence>
<dbReference type="CDD" id="cd07808">
    <property type="entry name" value="ASKHA_NBD_FGGY_EcXK-like"/>
    <property type="match status" value="1"/>
</dbReference>
<name>A0A2T5RHS1_9FIRM</name>
<evidence type="ECO:0000256" key="7">
    <source>
        <dbReference type="ARBA" id="ARBA00023277"/>
    </source>
</evidence>
<dbReference type="PANTHER" id="PTHR43095:SF5">
    <property type="entry name" value="XYLULOSE KINASE"/>
    <property type="match status" value="1"/>
</dbReference>
<keyword evidence="6 8" id="KW-0067">ATP-binding</keyword>
<dbReference type="GO" id="GO:0042732">
    <property type="term" value="P:D-xylose metabolic process"/>
    <property type="evidence" value="ECO:0007669"/>
    <property type="project" value="UniProtKB-KW"/>
</dbReference>
<dbReference type="NCBIfam" id="TIGR01312">
    <property type="entry name" value="XylB"/>
    <property type="match status" value="1"/>
</dbReference>
<dbReference type="PROSITE" id="PS00445">
    <property type="entry name" value="FGGY_KINASES_2"/>
    <property type="match status" value="1"/>
</dbReference>
<evidence type="ECO:0000313" key="13">
    <source>
        <dbReference type="EMBL" id="PTV96769.1"/>
    </source>
</evidence>
<dbReference type="SUPFAM" id="SSF53067">
    <property type="entry name" value="Actin-like ATPase domain"/>
    <property type="match status" value="2"/>
</dbReference>
<accession>A0A2T5RHS1</accession>
<dbReference type="PROSITE" id="PS00933">
    <property type="entry name" value="FGGY_KINASES_1"/>
    <property type="match status" value="1"/>
</dbReference>
<proteinExistence type="inferred from homology"/>
<dbReference type="Gene3D" id="3.30.420.40">
    <property type="match status" value="2"/>
</dbReference>
<organism evidence="13 14">
    <name type="scientific">Halanaerobium saccharolyticum</name>
    <dbReference type="NCBI Taxonomy" id="43595"/>
    <lineage>
        <taxon>Bacteria</taxon>
        <taxon>Bacillati</taxon>
        <taxon>Bacillota</taxon>
        <taxon>Clostridia</taxon>
        <taxon>Halanaerobiales</taxon>
        <taxon>Halanaerobiaceae</taxon>
        <taxon>Halanaerobium</taxon>
    </lineage>
</organism>
<dbReference type="AlphaFoldDB" id="A0A2T5RHS1"/>
<keyword evidence="4 8" id="KW-0547">Nucleotide-binding</keyword>
<dbReference type="PANTHER" id="PTHR43095">
    <property type="entry name" value="SUGAR KINASE"/>
    <property type="match status" value="1"/>
</dbReference>
<dbReference type="GO" id="GO:0005998">
    <property type="term" value="P:xylulose catabolic process"/>
    <property type="evidence" value="ECO:0007669"/>
    <property type="project" value="UniProtKB-UniRule"/>
</dbReference>
<evidence type="ECO:0000256" key="6">
    <source>
        <dbReference type="ARBA" id="ARBA00022840"/>
    </source>
</evidence>
<dbReference type="PIRSF" id="PIRSF000538">
    <property type="entry name" value="GlpK"/>
    <property type="match status" value="1"/>
</dbReference>
<comment type="function">
    <text evidence="8">Catalyzes the phosphorylation of D-xylulose to D-xylulose 5-phosphate.</text>
</comment>
<dbReference type="OrthoDB" id="1762170at2"/>
<feature type="binding site" evidence="8">
    <location>
        <begin position="81"/>
        <end position="82"/>
    </location>
    <ligand>
        <name>substrate</name>
    </ligand>
</feature>
<comment type="catalytic activity">
    <reaction evidence="8 10">
        <text>D-xylulose + ATP = D-xylulose 5-phosphate + ADP + H(+)</text>
        <dbReference type="Rhea" id="RHEA:10964"/>
        <dbReference type="ChEBI" id="CHEBI:15378"/>
        <dbReference type="ChEBI" id="CHEBI:17140"/>
        <dbReference type="ChEBI" id="CHEBI:30616"/>
        <dbReference type="ChEBI" id="CHEBI:57737"/>
        <dbReference type="ChEBI" id="CHEBI:456216"/>
        <dbReference type="EC" id="2.7.1.17"/>
    </reaction>
</comment>
<gene>
    <name evidence="8 10" type="primary">xylB</name>
    <name evidence="13" type="ORF">C8C76_12536</name>
</gene>
<evidence type="ECO:0000259" key="11">
    <source>
        <dbReference type="Pfam" id="PF00370"/>
    </source>
</evidence>
<evidence type="ECO:0000256" key="1">
    <source>
        <dbReference type="ARBA" id="ARBA00009156"/>
    </source>
</evidence>
<evidence type="ECO:0000256" key="8">
    <source>
        <dbReference type="HAMAP-Rule" id="MF_02220"/>
    </source>
</evidence>
<dbReference type="InterPro" id="IPR050406">
    <property type="entry name" value="FGGY_Carb_Kinase"/>
</dbReference>
<comment type="similarity">
    <text evidence="1 8 9">Belongs to the FGGY kinase family.</text>
</comment>
<feature type="domain" description="Carbohydrate kinase FGGY C-terminal" evidence="12">
    <location>
        <begin position="258"/>
        <end position="444"/>
    </location>
</feature>
<keyword evidence="7 8" id="KW-0119">Carbohydrate metabolism</keyword>
<dbReference type="HAMAP" id="MF_02220">
    <property type="entry name" value="XylB"/>
    <property type="match status" value="1"/>
</dbReference>
<keyword evidence="2 8" id="KW-0859">Xylose metabolism</keyword>
<keyword evidence="5 8" id="KW-0418">Kinase</keyword>
<evidence type="ECO:0000256" key="10">
    <source>
        <dbReference type="RuleBase" id="RU364073"/>
    </source>
</evidence>
<dbReference type="InterPro" id="IPR000577">
    <property type="entry name" value="Carb_kinase_FGGY"/>
</dbReference>
<dbReference type="InterPro" id="IPR018483">
    <property type="entry name" value="Carb_kinase_FGGY_CS"/>
</dbReference>
<feature type="active site" description="Proton acceptor" evidence="8">
    <location>
        <position position="241"/>
    </location>
</feature>
<dbReference type="Pfam" id="PF00370">
    <property type="entry name" value="FGGY_N"/>
    <property type="match status" value="1"/>
</dbReference>
<evidence type="ECO:0000256" key="5">
    <source>
        <dbReference type="ARBA" id="ARBA00022777"/>
    </source>
</evidence>
<keyword evidence="3 8" id="KW-0808">Transferase</keyword>
<protein>
    <recommendedName>
        <fullName evidence="8 10">Xylulose kinase</fullName>
        <shortName evidence="8 10">Xylulokinase</shortName>
        <ecNumber evidence="8 10">2.7.1.17</ecNumber>
    </recommendedName>
</protein>